<accession>A0A162T1A8</accession>
<protein>
    <submittedName>
        <fullName evidence="1">Uncharacterized protein</fullName>
    </submittedName>
</protein>
<dbReference type="RefSeq" id="WP_066621376.1">
    <property type="nucleotide sequence ID" value="NZ_FQXL01000004.1"/>
</dbReference>
<dbReference type="OrthoDB" id="1920357at2"/>
<evidence type="ECO:0000313" key="1">
    <source>
        <dbReference type="EMBL" id="KZL92121.1"/>
    </source>
</evidence>
<reference evidence="1 2" key="1">
    <citation type="submission" date="2016-04" db="EMBL/GenBank/DDBJ databases">
        <title>Genome sequence of Clostridium magnum DSM 2767.</title>
        <authorList>
            <person name="Poehlein A."/>
            <person name="Uhlig R."/>
            <person name="Fischer R."/>
            <person name="Bahl H."/>
            <person name="Daniel R."/>
        </authorList>
    </citation>
    <scope>NUCLEOTIDE SEQUENCE [LARGE SCALE GENOMIC DNA]</scope>
    <source>
        <strain evidence="1 2">DSM 2767</strain>
    </source>
</reference>
<keyword evidence="2" id="KW-1185">Reference proteome</keyword>
<dbReference type="AlphaFoldDB" id="A0A162T1A8"/>
<dbReference type="Gene3D" id="2.20.28.10">
    <property type="match status" value="1"/>
</dbReference>
<dbReference type="Proteomes" id="UP000076603">
    <property type="component" value="Unassembled WGS sequence"/>
</dbReference>
<gene>
    <name evidence="1" type="ORF">CLMAG_19270</name>
</gene>
<organism evidence="1 2">
    <name type="scientific">Clostridium magnum DSM 2767</name>
    <dbReference type="NCBI Taxonomy" id="1121326"/>
    <lineage>
        <taxon>Bacteria</taxon>
        <taxon>Bacillati</taxon>
        <taxon>Bacillota</taxon>
        <taxon>Clostridia</taxon>
        <taxon>Eubacteriales</taxon>
        <taxon>Clostridiaceae</taxon>
        <taxon>Clostridium</taxon>
    </lineage>
</organism>
<dbReference type="EMBL" id="LWAE01000002">
    <property type="protein sequence ID" value="KZL92121.1"/>
    <property type="molecule type" value="Genomic_DNA"/>
</dbReference>
<proteinExistence type="predicted"/>
<comment type="caution">
    <text evidence="1">The sequence shown here is derived from an EMBL/GenBank/DDBJ whole genome shotgun (WGS) entry which is preliminary data.</text>
</comment>
<evidence type="ECO:0000313" key="2">
    <source>
        <dbReference type="Proteomes" id="UP000076603"/>
    </source>
</evidence>
<dbReference type="PATRIC" id="fig|1121326.3.peg.1917"/>
<name>A0A162T1A8_9CLOT</name>
<sequence>MVNTVVCKEEGCIGNRFKISVQRLKIILICIECGGFEKYNKEMNSNVPTICRSCGEEIFKVSKDARKGEMYFECEDCGKKFTFTLVK</sequence>